<sequence length="103" mass="11599">MERKPLKITVSTGNNCQSLYRPKIRSVVVHPQTQEQIDARSDSENECDQEDAIIIRGTTETNADADPQDKNTSERVKLISQAAGSMHKDIDDIKQQWDSTVKT</sequence>
<accession>A0A8R1IHA9</accession>
<organism evidence="2 3">
    <name type="scientific">Caenorhabditis japonica</name>
    <dbReference type="NCBI Taxonomy" id="281687"/>
    <lineage>
        <taxon>Eukaryota</taxon>
        <taxon>Metazoa</taxon>
        <taxon>Ecdysozoa</taxon>
        <taxon>Nematoda</taxon>
        <taxon>Chromadorea</taxon>
        <taxon>Rhabditida</taxon>
        <taxon>Rhabditina</taxon>
        <taxon>Rhabditomorpha</taxon>
        <taxon>Rhabditoidea</taxon>
        <taxon>Rhabditidae</taxon>
        <taxon>Peloderinae</taxon>
        <taxon>Caenorhabditis</taxon>
    </lineage>
</organism>
<name>A0A8R1IHA9_CAEJA</name>
<proteinExistence type="predicted"/>
<evidence type="ECO:0000313" key="3">
    <source>
        <dbReference type="Proteomes" id="UP000005237"/>
    </source>
</evidence>
<evidence type="ECO:0000313" key="2">
    <source>
        <dbReference type="EnsemblMetazoa" id="CJA32889.1"/>
    </source>
</evidence>
<protein>
    <submittedName>
        <fullName evidence="2">Uncharacterized protein</fullName>
    </submittedName>
</protein>
<reference evidence="2" key="2">
    <citation type="submission" date="2022-06" db="UniProtKB">
        <authorList>
            <consortium name="EnsemblMetazoa"/>
        </authorList>
    </citation>
    <scope>IDENTIFICATION</scope>
    <source>
        <strain evidence="2">DF5081</strain>
    </source>
</reference>
<feature type="compositionally biased region" description="Basic and acidic residues" evidence="1">
    <location>
        <begin position="86"/>
        <end position="95"/>
    </location>
</feature>
<reference evidence="3" key="1">
    <citation type="submission" date="2010-08" db="EMBL/GenBank/DDBJ databases">
        <authorList>
            <consortium name="Caenorhabditis japonica Sequencing Consortium"/>
            <person name="Wilson R.K."/>
        </authorList>
    </citation>
    <scope>NUCLEOTIDE SEQUENCE [LARGE SCALE GENOMIC DNA]</scope>
    <source>
        <strain evidence="3">DF5081</strain>
    </source>
</reference>
<dbReference type="EnsemblMetazoa" id="CJA32889.1">
    <property type="protein sequence ID" value="CJA32889.1"/>
    <property type="gene ID" value="WBGene00208736"/>
</dbReference>
<keyword evidence="3" id="KW-1185">Reference proteome</keyword>
<dbReference type="AlphaFoldDB" id="A0A8R1IHA9"/>
<dbReference type="Proteomes" id="UP000005237">
    <property type="component" value="Unassembled WGS sequence"/>
</dbReference>
<feature type="region of interest" description="Disordered" evidence="1">
    <location>
        <begin position="83"/>
        <end position="103"/>
    </location>
</feature>
<evidence type="ECO:0000256" key="1">
    <source>
        <dbReference type="SAM" id="MobiDB-lite"/>
    </source>
</evidence>